<dbReference type="Proteomes" id="UP001168821">
    <property type="component" value="Unassembled WGS sequence"/>
</dbReference>
<dbReference type="AlphaFoldDB" id="A0AA38MA86"/>
<dbReference type="SUPFAM" id="SSF57903">
    <property type="entry name" value="FYVE/PHD zinc finger"/>
    <property type="match status" value="1"/>
</dbReference>
<evidence type="ECO:0000256" key="2">
    <source>
        <dbReference type="SAM" id="MobiDB-lite"/>
    </source>
</evidence>
<name>A0AA38MA86_9CUCU</name>
<evidence type="ECO:0000256" key="1">
    <source>
        <dbReference type="SAM" id="Coils"/>
    </source>
</evidence>
<protein>
    <recommendedName>
        <fullName evidence="5">Zinc finger PHD-type domain-containing protein</fullName>
    </recommendedName>
</protein>
<evidence type="ECO:0000313" key="3">
    <source>
        <dbReference type="EMBL" id="KAJ3649310.1"/>
    </source>
</evidence>
<evidence type="ECO:0008006" key="5">
    <source>
        <dbReference type="Google" id="ProtNLM"/>
    </source>
</evidence>
<feature type="coiled-coil region" evidence="1">
    <location>
        <begin position="76"/>
        <end position="121"/>
    </location>
</feature>
<accession>A0AA38MA86</accession>
<gene>
    <name evidence="3" type="ORF">Zmor_021061</name>
</gene>
<sequence length="166" mass="19098">MASTSRETLSPVSTSVTVESSCFKSVTLKASTSVETLSPIPTPSIKSQRRYNRKKQSSEILTTTPMKERLLETEMRRDIKRKKLESKEKNKNVRKKLYEENELETEELEEIEGERNEDDEDICLVCGDGSKKTEHWFQCQICTKWAHALCSGWDTAEGYVCDFCDK</sequence>
<organism evidence="3 4">
    <name type="scientific">Zophobas morio</name>
    <dbReference type="NCBI Taxonomy" id="2755281"/>
    <lineage>
        <taxon>Eukaryota</taxon>
        <taxon>Metazoa</taxon>
        <taxon>Ecdysozoa</taxon>
        <taxon>Arthropoda</taxon>
        <taxon>Hexapoda</taxon>
        <taxon>Insecta</taxon>
        <taxon>Pterygota</taxon>
        <taxon>Neoptera</taxon>
        <taxon>Endopterygota</taxon>
        <taxon>Coleoptera</taxon>
        <taxon>Polyphaga</taxon>
        <taxon>Cucujiformia</taxon>
        <taxon>Tenebrionidae</taxon>
        <taxon>Zophobas</taxon>
    </lineage>
</organism>
<dbReference type="EMBL" id="JALNTZ010000006">
    <property type="protein sequence ID" value="KAJ3649310.1"/>
    <property type="molecule type" value="Genomic_DNA"/>
</dbReference>
<dbReference type="InterPro" id="IPR011011">
    <property type="entry name" value="Znf_FYVE_PHD"/>
</dbReference>
<proteinExistence type="predicted"/>
<reference evidence="3" key="1">
    <citation type="journal article" date="2023" name="G3 (Bethesda)">
        <title>Whole genome assemblies of Zophobas morio and Tenebrio molitor.</title>
        <authorList>
            <person name="Kaur S."/>
            <person name="Stinson S.A."/>
            <person name="diCenzo G.C."/>
        </authorList>
    </citation>
    <scope>NUCLEOTIDE SEQUENCE</scope>
    <source>
        <strain evidence="3">QUZm001</strain>
    </source>
</reference>
<evidence type="ECO:0000313" key="4">
    <source>
        <dbReference type="Proteomes" id="UP001168821"/>
    </source>
</evidence>
<keyword evidence="4" id="KW-1185">Reference proteome</keyword>
<comment type="caution">
    <text evidence="3">The sequence shown here is derived from an EMBL/GenBank/DDBJ whole genome shotgun (WGS) entry which is preliminary data.</text>
</comment>
<dbReference type="CDD" id="cd15517">
    <property type="entry name" value="PHD_TCF19_like"/>
    <property type="match status" value="1"/>
</dbReference>
<dbReference type="Gene3D" id="3.30.40.10">
    <property type="entry name" value="Zinc/RING finger domain, C3HC4 (zinc finger)"/>
    <property type="match status" value="1"/>
</dbReference>
<keyword evidence="1" id="KW-0175">Coiled coil</keyword>
<feature type="region of interest" description="Disordered" evidence="2">
    <location>
        <begin position="32"/>
        <end position="62"/>
    </location>
</feature>
<dbReference type="InterPro" id="IPR013083">
    <property type="entry name" value="Znf_RING/FYVE/PHD"/>
</dbReference>